<protein>
    <submittedName>
        <fullName evidence="2">Uncharacterized protein</fullName>
    </submittedName>
</protein>
<evidence type="ECO:0000313" key="3">
    <source>
        <dbReference type="Proteomes" id="UP001283361"/>
    </source>
</evidence>
<sequence>MGPHTPARSDTHILSARAEKEQSCADKRNSSDKFDTHTGHDWLTVFHWSSRGSRHTTRLVTFCDHRTAILYSCQTSLNVGPISLVEDEKLENDDDPSLRDDTIDYKKDHPSELQHTAKINTLANTAAFALGGCEERHQPRQVCRRCGPDARCEPDLYRCPASCSGAATNFDAARKRASAVTPDPDRPQLRGEELDTPRAVFKLHDATLILRHLTVLQTGKHYLETFKASGRTGRPLELDWETGQHNKRLKCWIQHVQTASSDVMYTGNLKVISVRRQAAVSSTSWLLTRPSLSLPTALRGQQSSTAGGLHAWSIRSSDMPVYSIL</sequence>
<dbReference type="EMBL" id="JAWDGP010007375">
    <property type="protein sequence ID" value="KAK3722325.1"/>
    <property type="molecule type" value="Genomic_DNA"/>
</dbReference>
<keyword evidence="3" id="KW-1185">Reference proteome</keyword>
<organism evidence="2 3">
    <name type="scientific">Elysia crispata</name>
    <name type="common">lettuce slug</name>
    <dbReference type="NCBI Taxonomy" id="231223"/>
    <lineage>
        <taxon>Eukaryota</taxon>
        <taxon>Metazoa</taxon>
        <taxon>Spiralia</taxon>
        <taxon>Lophotrochozoa</taxon>
        <taxon>Mollusca</taxon>
        <taxon>Gastropoda</taxon>
        <taxon>Heterobranchia</taxon>
        <taxon>Euthyneura</taxon>
        <taxon>Panpulmonata</taxon>
        <taxon>Sacoglossa</taxon>
        <taxon>Placobranchoidea</taxon>
        <taxon>Plakobranchidae</taxon>
        <taxon>Elysia</taxon>
    </lineage>
</organism>
<proteinExistence type="predicted"/>
<dbReference type="Proteomes" id="UP001283361">
    <property type="component" value="Unassembled WGS sequence"/>
</dbReference>
<accession>A0AAE0XXR3</accession>
<evidence type="ECO:0000256" key="1">
    <source>
        <dbReference type="SAM" id="MobiDB-lite"/>
    </source>
</evidence>
<gene>
    <name evidence="2" type="ORF">RRG08_041930</name>
</gene>
<feature type="region of interest" description="Disordered" evidence="1">
    <location>
        <begin position="1"/>
        <end position="32"/>
    </location>
</feature>
<comment type="caution">
    <text evidence="2">The sequence shown here is derived from an EMBL/GenBank/DDBJ whole genome shotgun (WGS) entry which is preliminary data.</text>
</comment>
<evidence type="ECO:0000313" key="2">
    <source>
        <dbReference type="EMBL" id="KAK3722325.1"/>
    </source>
</evidence>
<dbReference type="AlphaFoldDB" id="A0AAE0XXR3"/>
<feature type="compositionally biased region" description="Basic and acidic residues" evidence="1">
    <location>
        <begin position="7"/>
        <end position="32"/>
    </location>
</feature>
<reference evidence="2" key="1">
    <citation type="journal article" date="2023" name="G3 (Bethesda)">
        <title>A reference genome for the long-term kleptoplast-retaining sea slug Elysia crispata morphotype clarki.</title>
        <authorList>
            <person name="Eastman K.E."/>
            <person name="Pendleton A.L."/>
            <person name="Shaikh M.A."/>
            <person name="Suttiyut T."/>
            <person name="Ogas R."/>
            <person name="Tomko P."/>
            <person name="Gavelis G."/>
            <person name="Widhalm J.R."/>
            <person name="Wisecaver J.H."/>
        </authorList>
    </citation>
    <scope>NUCLEOTIDE SEQUENCE</scope>
    <source>
        <strain evidence="2">ECLA1</strain>
    </source>
</reference>
<name>A0AAE0XXR3_9GAST</name>